<proteinExistence type="predicted"/>
<dbReference type="Pfam" id="PF13450">
    <property type="entry name" value="NAD_binding_8"/>
    <property type="match status" value="1"/>
</dbReference>
<protein>
    <submittedName>
        <fullName evidence="1">Orf1 protein</fullName>
    </submittedName>
</protein>
<gene>
    <name evidence="1" type="primary">orf1</name>
</gene>
<accession>Q9QT65</accession>
<dbReference type="Gene3D" id="3.50.50.60">
    <property type="entry name" value="FAD/NAD(P)-binding domain"/>
    <property type="match status" value="1"/>
</dbReference>
<evidence type="ECO:0000313" key="1">
    <source>
        <dbReference type="EMBL" id="BAA83788.1"/>
    </source>
</evidence>
<sequence length="397" mass="45628">MTINDTKKLNSYRIMTDLLDYVVVGGGIAGLYANTKLTKKKKNGLLLEKNSDVFGRAREHDFHGAKIKCGAGIAVPENKSLVKLLKKFGMNTKVHWGPAIVDKRLPPFDMKKAVKQIKIVYKKITKKDLSTLTSRDILYKYFSKEFADEFIRHSEFHDYLDGSFEYLFKYYDIDDLDNAAFGKIFVDWSSFVEKLKLPNIRTDYEVKKIEKKGKVFIINDDIKTKEVIFALTISTIDNIKYIGFKMPVMSDYIGSTPFCRMYAYYEKGYSLKDDYIMVDGPIDKMIKINKNVLMASYSDGNNALFWKKVKGLPMSERRKIVRDELSKIGYDFGLPDDIFSADWTDGDHFVKPYKGTFDKLLDKLSRPTKGVIIIGEMLSKRIGYVEGALLSVERVIK</sequence>
<name>Q9QT65_9PHYC</name>
<dbReference type="EMBL" id="AB025199">
    <property type="protein sequence ID" value="BAA83788.1"/>
    <property type="molecule type" value="Genomic_DNA"/>
</dbReference>
<dbReference type="InterPro" id="IPR036188">
    <property type="entry name" value="FAD/NAD-bd_sf"/>
</dbReference>
<dbReference type="SUPFAM" id="SSF51971">
    <property type="entry name" value="Nucleotide-binding domain"/>
    <property type="match status" value="1"/>
</dbReference>
<organism evidence="1">
    <name type="scientific">Chlorella virus</name>
    <dbReference type="NCBI Taxonomy" id="10507"/>
    <lineage>
        <taxon>Viruses</taxon>
        <taxon>Varidnaviria</taxon>
        <taxon>Bamfordvirae</taxon>
        <taxon>Nucleocytoviricota</taxon>
        <taxon>Megaviricetes</taxon>
        <taxon>Algavirales</taxon>
        <taxon>Phycodnaviridae</taxon>
        <taxon>Chlorovirus</taxon>
    </lineage>
</organism>
<reference evidence="1" key="1">
    <citation type="journal article" date="1999" name="FEMS Microbiol. Lett.">
        <title>Evidence for a novel Chlorella virus-encoded alginate lyase.</title>
        <authorList>
            <person name="Suda K."/>
            <person name="Tanji Y."/>
            <person name="Hori K."/>
            <person name="Unno H."/>
        </authorList>
    </citation>
    <scope>NUCLEOTIDE SEQUENCE</scope>
</reference>